<feature type="transmembrane region" description="Helical" evidence="1">
    <location>
        <begin position="175"/>
        <end position="195"/>
    </location>
</feature>
<feature type="transmembrane region" description="Helical" evidence="1">
    <location>
        <begin position="59"/>
        <end position="79"/>
    </location>
</feature>
<dbReference type="Gene3D" id="1.10.390.10">
    <property type="entry name" value="Neutral Protease Domain 2"/>
    <property type="match status" value="1"/>
</dbReference>
<dbReference type="GO" id="GO:0008270">
    <property type="term" value="F:zinc ion binding"/>
    <property type="evidence" value="ECO:0007669"/>
    <property type="project" value="InterPro"/>
</dbReference>
<dbReference type="SUPFAM" id="SSF55486">
    <property type="entry name" value="Metalloproteases ('zincins'), catalytic domain"/>
    <property type="match status" value="1"/>
</dbReference>
<sequence>MFTKMLAFEWRFFTKQPSFIVTSLLFFILPFLAISIDGVQIGTNSNVNLNSPHAVTQALLIFGIFGMFLAVNFIGNTALRDSTSNMDEILYCKPLPALSYQLGRFFGSYLLVLTVFSMVPLGLMIGSLMPWVDQEKLGAFNIMYFLQPFFIFSITTMLILSAIFYAAAVNFRSIMAVYLTALGLFIIYISVDVLFDAPDERYLLAVLDPFGVRTYFDVSRYWTLSERNSQIIGLEAEVVVNRVIWFSIAVSFLFGLTKINKPLRLPEKTSSGSAKTSILPKSVESFAIKARYTRGVDATQLFTRIRFEVKQIFLSPSFILLMIFCFISLFSQLLGPNTLYGAESWPLTHIMVTTIGNAFGLILVIIITFYTAEAVWRDYSANMGDIVDSMPVKNSTFWLSKLLAVCLVISSVFLIGIVFAIAFQVVNGYFGFELYQYIVSLFYFNGLPFIYLCILSFLIQTLSPNKYVGMLIFVGYFFSSLAFGQIGIEHNMFKFSYAPFWQYSDMNGYGWALTTHHYYMLYWGALSLVFAVFSYALWRRGSETSLVYRLNLLSYRLDGAGRFTVIVATLAFVCMGTVIHYNTKVVNDFEHYKDVMDRQAQYEKKYKYLEDADLPTITAVDINAALFPEARKIEVISTFTLENKTKQPIERFLVNLPRYSYDITFEFDEGYLEIDEEALDTAWFALNEPMLPGQQIRGNISLIRQHFGFKDRFEDNTLVKNGTFINNMELLPVFGVNPAIYLQDKYERRKRDLPPPKRAYDLDDESRHEQSIFGPHVGLIDFKARLSTDEDQIAIAPGYLKKYWSESGRNHFVYEMDSPMMNFFSIVSADLEVKSTQYEGIDIAVYYHKGHAWNVDVMIDAVKDSITFFNEAFGPYQHKQLRVIEFPGYRSFAQSFANTVPYSERIGFISDLRDKDVIDPVYYITAHEVAHQWFGHQLSAANVQGAAVLSESLSQYAALQVMLAEYGETKIRQFLTFELDSYLSGRTQESVEEMPLMRVENQDYIQYRKGSVVMMAIADRMGYSAMNQAIKNVLERHKFSESSYPTSLDLLNELKAYADVSEHDFIDKQFTQITLYDIKVSDASLIRQTSGNKHRINLSVNAQQYIASGNGDESMQAFEDYVDIVVFETNPEDFAEEQKVIYRKKHKISSGDNLLSIEVFGDPQYVAVDPFIRFIDRESRDNVYKLD</sequence>
<feature type="transmembrane region" description="Helical" evidence="1">
    <location>
        <begin position="559"/>
        <end position="581"/>
    </location>
</feature>
<feature type="transmembrane region" description="Helical" evidence="1">
    <location>
        <begin position="144"/>
        <end position="168"/>
    </location>
</feature>
<feature type="transmembrane region" description="Helical" evidence="1">
    <location>
        <begin position="354"/>
        <end position="376"/>
    </location>
</feature>
<comment type="caution">
    <text evidence="3">The sequence shown here is derived from an EMBL/GenBank/DDBJ whole genome shotgun (WGS) entry which is preliminary data.</text>
</comment>
<feature type="transmembrane region" description="Helical" evidence="1">
    <location>
        <begin position="109"/>
        <end position="132"/>
    </location>
</feature>
<dbReference type="RefSeq" id="WP_284216045.1">
    <property type="nucleotide sequence ID" value="NZ_BSOT01000005.1"/>
</dbReference>
<feature type="transmembrane region" description="Helical" evidence="1">
    <location>
        <begin position="519"/>
        <end position="538"/>
    </location>
</feature>
<gene>
    <name evidence="3" type="ORF">GCM10007852_06420</name>
</gene>
<dbReference type="InterPro" id="IPR014782">
    <property type="entry name" value="Peptidase_M1_dom"/>
</dbReference>
<feature type="transmembrane region" description="Helical" evidence="1">
    <location>
        <begin position="397"/>
        <end position="422"/>
    </location>
</feature>
<reference evidence="3" key="2">
    <citation type="submission" date="2023-01" db="EMBL/GenBank/DDBJ databases">
        <title>Draft genome sequence of Agaribacter marinus strain NBRC 110023.</title>
        <authorList>
            <person name="Sun Q."/>
            <person name="Mori K."/>
        </authorList>
    </citation>
    <scope>NUCLEOTIDE SEQUENCE</scope>
    <source>
        <strain evidence="3">NBRC 110023</strain>
    </source>
</reference>
<accession>A0AA37SVW8</accession>
<keyword evidence="1" id="KW-1133">Transmembrane helix</keyword>
<evidence type="ECO:0000313" key="4">
    <source>
        <dbReference type="Proteomes" id="UP001156601"/>
    </source>
</evidence>
<reference evidence="3" key="1">
    <citation type="journal article" date="2014" name="Int. J. Syst. Evol. Microbiol.">
        <title>Complete genome sequence of Corynebacterium casei LMG S-19264T (=DSM 44701T), isolated from a smear-ripened cheese.</title>
        <authorList>
            <consortium name="US DOE Joint Genome Institute (JGI-PGF)"/>
            <person name="Walter F."/>
            <person name="Albersmeier A."/>
            <person name="Kalinowski J."/>
            <person name="Ruckert C."/>
        </authorList>
    </citation>
    <scope>NUCLEOTIDE SEQUENCE</scope>
    <source>
        <strain evidence="3">NBRC 110023</strain>
    </source>
</reference>
<name>A0AA37SVW8_9ALTE</name>
<organism evidence="3 4">
    <name type="scientific">Agaribacter marinus</name>
    <dbReference type="NCBI Taxonomy" id="1431249"/>
    <lineage>
        <taxon>Bacteria</taxon>
        <taxon>Pseudomonadati</taxon>
        <taxon>Pseudomonadota</taxon>
        <taxon>Gammaproteobacteria</taxon>
        <taxon>Alteromonadales</taxon>
        <taxon>Alteromonadaceae</taxon>
        <taxon>Agaribacter</taxon>
    </lineage>
</organism>
<dbReference type="GO" id="GO:0008237">
    <property type="term" value="F:metallopeptidase activity"/>
    <property type="evidence" value="ECO:0007669"/>
    <property type="project" value="InterPro"/>
</dbReference>
<dbReference type="Proteomes" id="UP001156601">
    <property type="component" value="Unassembled WGS sequence"/>
</dbReference>
<feature type="transmembrane region" description="Helical" evidence="1">
    <location>
        <begin position="243"/>
        <end position="260"/>
    </location>
</feature>
<evidence type="ECO:0000313" key="3">
    <source>
        <dbReference type="EMBL" id="GLR69734.1"/>
    </source>
</evidence>
<feature type="transmembrane region" description="Helical" evidence="1">
    <location>
        <begin position="467"/>
        <end position="488"/>
    </location>
</feature>
<keyword evidence="1" id="KW-0812">Transmembrane</keyword>
<dbReference type="AlphaFoldDB" id="A0AA37SVW8"/>
<keyword evidence="1" id="KW-0472">Membrane</keyword>
<dbReference type="Pfam" id="PF01433">
    <property type="entry name" value="Peptidase_M1"/>
    <property type="match status" value="1"/>
</dbReference>
<proteinExistence type="predicted"/>
<protein>
    <submittedName>
        <fullName evidence="3">Membrane protein</fullName>
    </submittedName>
</protein>
<feature type="domain" description="Peptidase M1 membrane alanine aminopeptidase" evidence="2">
    <location>
        <begin position="859"/>
        <end position="1053"/>
    </location>
</feature>
<dbReference type="InterPro" id="IPR027268">
    <property type="entry name" value="Peptidase_M4/M1_CTD_sf"/>
</dbReference>
<feature type="transmembrane region" description="Helical" evidence="1">
    <location>
        <begin position="312"/>
        <end position="334"/>
    </location>
</feature>
<feature type="transmembrane region" description="Helical" evidence="1">
    <location>
        <begin position="434"/>
        <end position="455"/>
    </location>
</feature>
<dbReference type="EMBL" id="BSOT01000005">
    <property type="protein sequence ID" value="GLR69734.1"/>
    <property type="molecule type" value="Genomic_DNA"/>
</dbReference>
<evidence type="ECO:0000259" key="2">
    <source>
        <dbReference type="Pfam" id="PF01433"/>
    </source>
</evidence>
<keyword evidence="4" id="KW-1185">Reference proteome</keyword>
<evidence type="ECO:0000256" key="1">
    <source>
        <dbReference type="SAM" id="Phobius"/>
    </source>
</evidence>